<dbReference type="RefSeq" id="WP_320634474.1">
    <property type="nucleotide sequence ID" value="NZ_JAXDZJ010000171.1"/>
</dbReference>
<dbReference type="InterPro" id="IPR042184">
    <property type="entry name" value="YqeY/Aim41_N"/>
</dbReference>
<dbReference type="Proteomes" id="UP000473699">
    <property type="component" value="Unassembled WGS sequence"/>
</dbReference>
<evidence type="ECO:0000313" key="2">
    <source>
        <dbReference type="Proteomes" id="UP000473699"/>
    </source>
</evidence>
<dbReference type="InterPro" id="IPR019004">
    <property type="entry name" value="YqeY/Aim41"/>
</dbReference>
<gene>
    <name evidence="1" type="ORF">FYJ74_10875</name>
</gene>
<name>A0A6L5YET4_9BACT</name>
<dbReference type="PANTHER" id="PTHR28055">
    <property type="entry name" value="ALTERED INHERITANCE OF MITOCHONDRIA PROTEIN 41, MITOCHONDRIAL"/>
    <property type="match status" value="1"/>
</dbReference>
<proteinExistence type="predicted"/>
<dbReference type="SUPFAM" id="SSF89095">
    <property type="entry name" value="GatB/YqeY motif"/>
    <property type="match status" value="1"/>
</dbReference>
<dbReference type="Pfam" id="PF09424">
    <property type="entry name" value="YqeY"/>
    <property type="match status" value="1"/>
</dbReference>
<evidence type="ECO:0000313" key="1">
    <source>
        <dbReference type="EMBL" id="MST56528.1"/>
    </source>
</evidence>
<accession>A0A6L5YET4</accession>
<dbReference type="Gene3D" id="1.10.1510.10">
    <property type="entry name" value="Uncharacterised protein YqeY/AIM41 PF09424, N-terminal domain"/>
    <property type="match status" value="1"/>
</dbReference>
<dbReference type="EMBL" id="VUNH01000013">
    <property type="protein sequence ID" value="MST56528.1"/>
    <property type="molecule type" value="Genomic_DNA"/>
</dbReference>
<dbReference type="AlphaFoldDB" id="A0A6L5YET4"/>
<organism evidence="1 2">
    <name type="scientific">Pyramidobacter porci</name>
    <dbReference type="NCBI Taxonomy" id="2605789"/>
    <lineage>
        <taxon>Bacteria</taxon>
        <taxon>Thermotogati</taxon>
        <taxon>Synergistota</taxon>
        <taxon>Synergistia</taxon>
        <taxon>Synergistales</taxon>
        <taxon>Dethiosulfovibrionaceae</taxon>
        <taxon>Pyramidobacter</taxon>
    </lineage>
</organism>
<dbReference type="Gene3D" id="1.10.10.410">
    <property type="match status" value="1"/>
</dbReference>
<sequence>MSTLTDRVSADLKTAMKEHRELELSVFRMLKAELQKFQADKGVSYELSDDDVISLVGRLVKQRREAAEQYKAAGADDRAESELAEIEVLDAYLPAQLSAEEVETLVRETAAEIGAAAPKDMGRVMKAVMPRLKGQADGMLVKDVVMRVLQG</sequence>
<dbReference type="InterPro" id="IPR023168">
    <property type="entry name" value="GatB_Yqey_C_2"/>
</dbReference>
<reference evidence="1 2" key="1">
    <citation type="submission" date="2019-08" db="EMBL/GenBank/DDBJ databases">
        <title>In-depth cultivation of the pig gut microbiome towards novel bacterial diversity and tailored functional studies.</title>
        <authorList>
            <person name="Wylensek D."/>
            <person name="Hitch T.C.A."/>
            <person name="Clavel T."/>
        </authorList>
    </citation>
    <scope>NUCLEOTIDE SEQUENCE [LARGE SCALE GENOMIC DNA]</scope>
    <source>
        <strain evidence="1 2">SM-530-WT-4B</strain>
    </source>
</reference>
<protein>
    <submittedName>
        <fullName evidence="1">GatB/YqeY domain-containing protein</fullName>
    </submittedName>
</protein>
<dbReference type="PANTHER" id="PTHR28055:SF1">
    <property type="entry name" value="ALTERED INHERITANCE OF MITOCHONDRIA PROTEIN 41, MITOCHONDRIAL"/>
    <property type="match status" value="1"/>
</dbReference>
<keyword evidence="2" id="KW-1185">Reference proteome</keyword>
<dbReference type="InterPro" id="IPR003789">
    <property type="entry name" value="Asn/Gln_tRNA_amidoTrase-B-like"/>
</dbReference>
<comment type="caution">
    <text evidence="1">The sequence shown here is derived from an EMBL/GenBank/DDBJ whole genome shotgun (WGS) entry which is preliminary data.</text>
</comment>
<dbReference type="GO" id="GO:0016884">
    <property type="term" value="F:carbon-nitrogen ligase activity, with glutamine as amido-N-donor"/>
    <property type="evidence" value="ECO:0007669"/>
    <property type="project" value="InterPro"/>
</dbReference>